<feature type="compositionally biased region" description="Polar residues" evidence="10">
    <location>
        <begin position="380"/>
        <end position="390"/>
    </location>
</feature>
<dbReference type="GO" id="GO:0010605">
    <property type="term" value="P:negative regulation of macromolecule metabolic process"/>
    <property type="evidence" value="ECO:0007669"/>
    <property type="project" value="UniProtKB-ARBA"/>
</dbReference>
<evidence type="ECO:0000256" key="4">
    <source>
        <dbReference type="ARBA" id="ARBA00008593"/>
    </source>
</evidence>
<dbReference type="GO" id="GO:0005737">
    <property type="term" value="C:cytoplasm"/>
    <property type="evidence" value="ECO:0007669"/>
    <property type="project" value="UniProtKB-SubCell"/>
</dbReference>
<dbReference type="PANTHER" id="PTHR12271">
    <property type="entry name" value="POLY A POLYMERASE CID PAP -RELATED"/>
    <property type="match status" value="1"/>
</dbReference>
<feature type="compositionally biased region" description="Polar residues" evidence="10">
    <location>
        <begin position="520"/>
        <end position="534"/>
    </location>
</feature>
<accession>A0A0L6UF62</accession>
<dbReference type="GO" id="GO:0046872">
    <property type="term" value="F:metal ion binding"/>
    <property type="evidence" value="ECO:0007669"/>
    <property type="project" value="UniProtKB-KW"/>
</dbReference>
<evidence type="ECO:0000259" key="11">
    <source>
        <dbReference type="Pfam" id="PF03828"/>
    </source>
</evidence>
<dbReference type="VEuPathDB" id="FungiDB:VP01_659g4"/>
<evidence type="ECO:0000259" key="12">
    <source>
        <dbReference type="Pfam" id="PF22600"/>
    </source>
</evidence>
<dbReference type="Gene3D" id="1.10.1410.10">
    <property type="match status" value="2"/>
</dbReference>
<evidence type="ECO:0000256" key="6">
    <source>
        <dbReference type="ARBA" id="ARBA00022490"/>
    </source>
</evidence>
<protein>
    <recommendedName>
        <fullName evidence="5">polynucleotide adenylyltransferase</fullName>
        <ecNumber evidence="5">2.7.7.19</ecNumber>
    </recommendedName>
</protein>
<evidence type="ECO:0000256" key="9">
    <source>
        <dbReference type="ARBA" id="ARBA00022842"/>
    </source>
</evidence>
<keyword evidence="9" id="KW-0460">Magnesium</keyword>
<organism evidence="13 14">
    <name type="scientific">Puccinia sorghi</name>
    <dbReference type="NCBI Taxonomy" id="27349"/>
    <lineage>
        <taxon>Eukaryota</taxon>
        <taxon>Fungi</taxon>
        <taxon>Dikarya</taxon>
        <taxon>Basidiomycota</taxon>
        <taxon>Pucciniomycotina</taxon>
        <taxon>Pucciniomycetes</taxon>
        <taxon>Pucciniales</taxon>
        <taxon>Pucciniaceae</taxon>
        <taxon>Puccinia</taxon>
    </lineage>
</organism>
<keyword evidence="7" id="KW-0808">Transferase</keyword>
<dbReference type="Proteomes" id="UP000037035">
    <property type="component" value="Unassembled WGS sequence"/>
</dbReference>
<evidence type="ECO:0000256" key="5">
    <source>
        <dbReference type="ARBA" id="ARBA00012388"/>
    </source>
</evidence>
<feature type="region of interest" description="Disordered" evidence="10">
    <location>
        <begin position="508"/>
        <end position="553"/>
    </location>
</feature>
<feature type="compositionally biased region" description="Basic and acidic residues" evidence="10">
    <location>
        <begin position="464"/>
        <end position="483"/>
    </location>
</feature>
<dbReference type="SUPFAM" id="SSF81631">
    <property type="entry name" value="PAP/OAS1 substrate-binding domain"/>
    <property type="match status" value="2"/>
</dbReference>
<dbReference type="InterPro" id="IPR002058">
    <property type="entry name" value="PAP_assoc"/>
</dbReference>
<dbReference type="CDD" id="cd05402">
    <property type="entry name" value="NT_PAP_TUTase"/>
    <property type="match status" value="1"/>
</dbReference>
<evidence type="ECO:0000256" key="8">
    <source>
        <dbReference type="ARBA" id="ARBA00022723"/>
    </source>
</evidence>
<keyword evidence="8" id="KW-0479">Metal-binding</keyword>
<evidence type="ECO:0000313" key="14">
    <source>
        <dbReference type="Proteomes" id="UP000037035"/>
    </source>
</evidence>
<dbReference type="Pfam" id="PF22600">
    <property type="entry name" value="MTPAP-like_central"/>
    <property type="match status" value="1"/>
</dbReference>
<sequence length="619" mass="70097">MLLTQHSHQRTRLPAVLTTNIHPLLSPKKKSKRRPNTLTHHHQPKNNIISISHPHQPSLHIGSQIFKYLLLCTPGPQLIRERSRFVYQISQLITRSRIGKRPSESQPYGLQIFGSISCGLDSVDSDLDLSIMDPDRPKGLLEADCTPHKLLPKVYNVKFLAHIFTHANFKDVKPVPMACIPVLKFQSPNGLFSVDLTCNNLLACRNSQLIRAYYHLSPLVFRPLAMVIKKWAKSRGYCDPSGSRGPISASAYTLVLLLIGYLQVINHLPNLQDPQYLQHVYGNSDPDMIYIQKSRPFKSKKTAPLLMEINTSFVNSPPASFAWIQNHAITPKTDPKTLHEVVTKILIGFFEFYDRFDFQSFLISIRDGKPLRRHPPDVAQRTNQQAQSKQSWEKDGNRSTDMARLLDNLKADMSHKKIGQADEPKEEEEEEVDHITYIPFSFREGVPETLQREIDSIRLTMGRESREVASRKDSPGWATRDDESVSDSTRVSGDRARLLSVEVNERQTSLMLSLRPPQPSSVSSDCTQPPGSATDSHCSHPSLSSSSDHHDRGAYKREPTLLKWAHPMVVVDPFIYERNTAGNIKIDVLDQIRNEFSRARRILDSGGSLDDLFFAPESS</sequence>
<feature type="domain" description="PAP-associated" evidence="11">
    <location>
        <begin position="344"/>
        <end position="379"/>
    </location>
</feature>
<dbReference type="EMBL" id="LAVV01011940">
    <property type="protein sequence ID" value="KNZ47218.1"/>
    <property type="molecule type" value="Genomic_DNA"/>
</dbReference>
<keyword evidence="14" id="KW-1185">Reference proteome</keyword>
<evidence type="ECO:0000256" key="10">
    <source>
        <dbReference type="SAM" id="MobiDB-lite"/>
    </source>
</evidence>
<feature type="domain" description="Poly(A) RNA polymerase mitochondrial-like central palm" evidence="12">
    <location>
        <begin position="64"/>
        <end position="213"/>
    </location>
</feature>
<reference evidence="13 14" key="1">
    <citation type="submission" date="2015-08" db="EMBL/GenBank/DDBJ databases">
        <title>Next Generation Sequencing and Analysis of the Genome of Puccinia sorghi L Schw, the Causal Agent of Maize Common Rust.</title>
        <authorList>
            <person name="Rochi L."/>
            <person name="Burguener G."/>
            <person name="Darino M."/>
            <person name="Turjanski A."/>
            <person name="Kreff E."/>
            <person name="Dieguez M.J."/>
            <person name="Sacco F."/>
        </authorList>
    </citation>
    <scope>NUCLEOTIDE SEQUENCE [LARGE SCALE GENOMIC DNA]</scope>
    <source>
        <strain evidence="13 14">RO10H11247</strain>
    </source>
</reference>
<feature type="compositionally biased region" description="Basic residues" evidence="10">
    <location>
        <begin position="27"/>
        <end position="44"/>
    </location>
</feature>
<evidence type="ECO:0000256" key="7">
    <source>
        <dbReference type="ARBA" id="ARBA00022679"/>
    </source>
</evidence>
<dbReference type="AlphaFoldDB" id="A0A0L6UF62"/>
<dbReference type="PANTHER" id="PTHR12271:SF40">
    <property type="entry name" value="POLY(A) RNA POLYMERASE GLD2"/>
    <property type="match status" value="1"/>
</dbReference>
<dbReference type="Gene3D" id="3.30.460.10">
    <property type="entry name" value="Beta Polymerase, domain 2"/>
    <property type="match status" value="1"/>
</dbReference>
<dbReference type="SUPFAM" id="SSF81301">
    <property type="entry name" value="Nucleotidyltransferase"/>
    <property type="match status" value="1"/>
</dbReference>
<comment type="caution">
    <text evidence="13">The sequence shown here is derived from an EMBL/GenBank/DDBJ whole genome shotgun (WGS) entry which is preliminary data.</text>
</comment>
<feature type="region of interest" description="Disordered" evidence="10">
    <location>
        <begin position="464"/>
        <end position="493"/>
    </location>
</feature>
<evidence type="ECO:0000256" key="1">
    <source>
        <dbReference type="ARBA" id="ARBA00001936"/>
    </source>
</evidence>
<dbReference type="InterPro" id="IPR054708">
    <property type="entry name" value="MTPAP-like_central"/>
</dbReference>
<comment type="subcellular location">
    <subcellularLocation>
        <location evidence="3">Cytoplasm</location>
    </subcellularLocation>
</comment>
<feature type="region of interest" description="Disordered" evidence="10">
    <location>
        <begin position="372"/>
        <end position="400"/>
    </location>
</feature>
<feature type="region of interest" description="Disordered" evidence="10">
    <location>
        <begin position="24"/>
        <end position="48"/>
    </location>
</feature>
<proteinExistence type="inferred from homology"/>
<comment type="cofactor">
    <cofactor evidence="1">
        <name>Mn(2+)</name>
        <dbReference type="ChEBI" id="CHEBI:29035"/>
    </cofactor>
</comment>
<dbReference type="STRING" id="27349.A0A0L6UF62"/>
<dbReference type="Pfam" id="PF03828">
    <property type="entry name" value="PAP_assoc"/>
    <property type="match status" value="1"/>
</dbReference>
<dbReference type="OrthoDB" id="2274644at2759"/>
<dbReference type="GO" id="GO:1990817">
    <property type="term" value="F:poly(A) RNA polymerase activity"/>
    <property type="evidence" value="ECO:0007669"/>
    <property type="project" value="UniProtKB-EC"/>
</dbReference>
<evidence type="ECO:0000256" key="2">
    <source>
        <dbReference type="ARBA" id="ARBA00001946"/>
    </source>
</evidence>
<comment type="similarity">
    <text evidence="4">Belongs to the DNA polymerase type-B-like family.</text>
</comment>
<name>A0A0L6UF62_9BASI</name>
<evidence type="ECO:0000256" key="3">
    <source>
        <dbReference type="ARBA" id="ARBA00004496"/>
    </source>
</evidence>
<gene>
    <name evidence="13" type="ORF">VP01_659g4</name>
</gene>
<keyword evidence="6" id="KW-0963">Cytoplasm</keyword>
<evidence type="ECO:0000313" key="13">
    <source>
        <dbReference type="EMBL" id="KNZ47218.1"/>
    </source>
</evidence>
<dbReference type="InterPro" id="IPR043519">
    <property type="entry name" value="NT_sf"/>
</dbReference>
<dbReference type="GO" id="GO:0031123">
    <property type="term" value="P:RNA 3'-end processing"/>
    <property type="evidence" value="ECO:0007669"/>
    <property type="project" value="TreeGrafter"/>
</dbReference>
<feature type="compositionally biased region" description="Low complexity" evidence="10">
    <location>
        <begin position="535"/>
        <end position="546"/>
    </location>
</feature>
<dbReference type="EC" id="2.7.7.19" evidence="5"/>
<comment type="cofactor">
    <cofactor evidence="2">
        <name>Mg(2+)</name>
        <dbReference type="ChEBI" id="CHEBI:18420"/>
    </cofactor>
</comment>